<feature type="domain" description="DUF7730" evidence="2">
    <location>
        <begin position="127"/>
        <end position="295"/>
    </location>
</feature>
<protein>
    <recommendedName>
        <fullName evidence="2">DUF7730 domain-containing protein</fullName>
    </recommendedName>
</protein>
<organism evidence="3 4">
    <name type="scientific">Aspergillus ibericus CBS 121593</name>
    <dbReference type="NCBI Taxonomy" id="1448316"/>
    <lineage>
        <taxon>Eukaryota</taxon>
        <taxon>Fungi</taxon>
        <taxon>Dikarya</taxon>
        <taxon>Ascomycota</taxon>
        <taxon>Pezizomycotina</taxon>
        <taxon>Eurotiomycetes</taxon>
        <taxon>Eurotiomycetidae</taxon>
        <taxon>Eurotiales</taxon>
        <taxon>Aspergillaceae</taxon>
        <taxon>Aspergillus</taxon>
        <taxon>Aspergillus subgen. Circumdati</taxon>
    </lineage>
</organism>
<name>A0A395GXF7_9EURO</name>
<dbReference type="PANTHER" id="PTHR38790:SF8">
    <property type="entry name" value="F-BOX DOMAIN-CONTAINING PROTEIN"/>
    <property type="match status" value="1"/>
</dbReference>
<feature type="compositionally biased region" description="Polar residues" evidence="1">
    <location>
        <begin position="21"/>
        <end position="41"/>
    </location>
</feature>
<dbReference type="STRING" id="1448316.A0A395GXF7"/>
<dbReference type="OrthoDB" id="4757095at2759"/>
<dbReference type="GeneID" id="37222771"/>
<dbReference type="VEuPathDB" id="FungiDB:BO80DRAFT_410071"/>
<dbReference type="EMBL" id="KZ824445">
    <property type="protein sequence ID" value="RAK99728.1"/>
    <property type="molecule type" value="Genomic_DNA"/>
</dbReference>
<dbReference type="AlphaFoldDB" id="A0A395GXF7"/>
<dbReference type="RefSeq" id="XP_025574056.1">
    <property type="nucleotide sequence ID" value="XM_025717906.1"/>
</dbReference>
<evidence type="ECO:0000313" key="4">
    <source>
        <dbReference type="Proteomes" id="UP000249402"/>
    </source>
</evidence>
<feature type="region of interest" description="Disordered" evidence="1">
    <location>
        <begin position="1"/>
        <end position="128"/>
    </location>
</feature>
<dbReference type="PANTHER" id="PTHR38790">
    <property type="entry name" value="2EXR DOMAIN-CONTAINING PROTEIN-RELATED"/>
    <property type="match status" value="1"/>
</dbReference>
<sequence>MSFPRGRAARWHPGPRKAPRGTSTPSQTPQVEGTQPSFHSLNPSSPNPHRGGPPRGHHCNSLPSQPSLNAPPAPVRGRPYGRSRPRGQWPAPYQKHKPKEAARKASTASFFTPQRTPPTSPKGKAPQKLSPFQLLPAELRFKIYAHIFESHRVELVRQRDKNPSKHTKRVHYRLYHTQVRPRDPSTQVVLWRINRSLLPIAIPFTCRIMYCDTLCLLYSSTQFIFNSTKAMTRFFQIIPKEAHAAIRHVEINQSMYSEPHLTRFRVFKVRSDWAFYRACGKLIESCPALRVLHIDFRIRDWPITLEIGEPWSLPLMRFADYQDRLDFVSIRLQTARFTEKELKEVAKALEKRFMKPLAYQLREDERLAKELSGTVRAKRALRII</sequence>
<dbReference type="Pfam" id="PF24864">
    <property type="entry name" value="DUF7730"/>
    <property type="match status" value="1"/>
</dbReference>
<dbReference type="Proteomes" id="UP000249402">
    <property type="component" value="Unassembled WGS sequence"/>
</dbReference>
<gene>
    <name evidence="3" type="ORF">BO80DRAFT_410071</name>
</gene>
<dbReference type="InterPro" id="IPR056632">
    <property type="entry name" value="DUF7730"/>
</dbReference>
<proteinExistence type="predicted"/>
<reference evidence="3 4" key="1">
    <citation type="submission" date="2018-02" db="EMBL/GenBank/DDBJ databases">
        <title>The genomes of Aspergillus section Nigri reveals drivers in fungal speciation.</title>
        <authorList>
            <consortium name="DOE Joint Genome Institute"/>
            <person name="Vesth T.C."/>
            <person name="Nybo J."/>
            <person name="Theobald S."/>
            <person name="Brandl J."/>
            <person name="Frisvad J.C."/>
            <person name="Nielsen K.F."/>
            <person name="Lyhne E.K."/>
            <person name="Kogle M.E."/>
            <person name="Kuo A."/>
            <person name="Riley R."/>
            <person name="Clum A."/>
            <person name="Nolan M."/>
            <person name="Lipzen A."/>
            <person name="Salamov A."/>
            <person name="Henrissat B."/>
            <person name="Wiebenga A."/>
            <person name="De vries R.P."/>
            <person name="Grigoriev I.V."/>
            <person name="Mortensen U.H."/>
            <person name="Andersen M.R."/>
            <person name="Baker S.E."/>
        </authorList>
    </citation>
    <scope>NUCLEOTIDE SEQUENCE [LARGE SCALE GENOMIC DNA]</scope>
    <source>
        <strain evidence="3 4">CBS 121593</strain>
    </source>
</reference>
<evidence type="ECO:0000256" key="1">
    <source>
        <dbReference type="SAM" id="MobiDB-lite"/>
    </source>
</evidence>
<feature type="compositionally biased region" description="Basic residues" evidence="1">
    <location>
        <begin position="7"/>
        <end position="19"/>
    </location>
</feature>
<keyword evidence="4" id="KW-1185">Reference proteome</keyword>
<evidence type="ECO:0000259" key="2">
    <source>
        <dbReference type="Pfam" id="PF24864"/>
    </source>
</evidence>
<accession>A0A395GXF7</accession>
<evidence type="ECO:0000313" key="3">
    <source>
        <dbReference type="EMBL" id="RAK99728.1"/>
    </source>
</evidence>